<evidence type="ECO:0000313" key="1">
    <source>
        <dbReference type="EMBL" id="GEO95083.1"/>
    </source>
</evidence>
<protein>
    <recommendedName>
        <fullName evidence="3">DoxX family protein</fullName>
    </recommendedName>
</protein>
<reference evidence="1 2" key="1">
    <citation type="submission" date="2019-07" db="EMBL/GenBank/DDBJ databases">
        <title>Whole genome shotgun sequence of Kocuria turfanensis NBRC 107627.</title>
        <authorList>
            <person name="Hosoyama A."/>
            <person name="Uohara A."/>
            <person name="Ohji S."/>
            <person name="Ichikawa N."/>
        </authorList>
    </citation>
    <scope>NUCLEOTIDE SEQUENCE [LARGE SCALE GENOMIC DNA]</scope>
    <source>
        <strain evidence="1 2">NBRC 107627</strain>
    </source>
</reference>
<accession>A0A512IBK7</accession>
<keyword evidence="2" id="KW-1185">Reference proteome</keyword>
<dbReference type="AlphaFoldDB" id="A0A512IBK7"/>
<evidence type="ECO:0000313" key="2">
    <source>
        <dbReference type="Proteomes" id="UP000321103"/>
    </source>
</evidence>
<dbReference type="STRING" id="388357.GCA_001580365_01386"/>
<gene>
    <name evidence="1" type="ORF">KTU01_12060</name>
</gene>
<proteinExistence type="predicted"/>
<organism evidence="1 2">
    <name type="scientific">Kocuria turfanensis</name>
    <dbReference type="NCBI Taxonomy" id="388357"/>
    <lineage>
        <taxon>Bacteria</taxon>
        <taxon>Bacillati</taxon>
        <taxon>Actinomycetota</taxon>
        <taxon>Actinomycetes</taxon>
        <taxon>Micrococcales</taxon>
        <taxon>Micrococcaceae</taxon>
        <taxon>Kocuria</taxon>
    </lineage>
</organism>
<dbReference type="EMBL" id="BJZS01000031">
    <property type="protein sequence ID" value="GEO95083.1"/>
    <property type="molecule type" value="Genomic_DNA"/>
</dbReference>
<comment type="caution">
    <text evidence="1">The sequence shown here is derived from an EMBL/GenBank/DDBJ whole genome shotgun (WGS) entry which is preliminary data.</text>
</comment>
<sequence>MTLFPVPKGPTMSLSNAILRGVSGAYLLQSGYGKKDLPTEAAAGLQQFAATGVPQFKEWDADTFGKFVAYSEMGIGAALLTPFVNKRLAGLALGAFSAGLLAMYFRNPDMTQEDGIRPTEAGTGLSKDAFLAAIAAALVVSK</sequence>
<name>A0A512IBK7_9MICC</name>
<dbReference type="Proteomes" id="UP000321103">
    <property type="component" value="Unassembled WGS sequence"/>
</dbReference>
<evidence type="ECO:0008006" key="3">
    <source>
        <dbReference type="Google" id="ProtNLM"/>
    </source>
</evidence>